<dbReference type="HOGENOM" id="CLU_150328_0_0_1"/>
<proteinExistence type="predicted"/>
<name>M1DL89_SOLTU</name>
<dbReference type="InParanoid" id="M1DL89"/>
<reference evidence="2" key="2">
    <citation type="submission" date="2015-06" db="UniProtKB">
        <authorList>
            <consortium name="EnsemblPlants"/>
        </authorList>
    </citation>
    <scope>IDENTIFICATION</scope>
    <source>
        <strain evidence="2">DM1-3 516 R44</strain>
    </source>
</reference>
<keyword evidence="1" id="KW-1133">Transmembrane helix</keyword>
<accession>M1DL89</accession>
<reference evidence="3" key="1">
    <citation type="journal article" date="2011" name="Nature">
        <title>Genome sequence and analysis of the tuber crop potato.</title>
        <authorList>
            <consortium name="The Potato Genome Sequencing Consortium"/>
        </authorList>
    </citation>
    <scope>NUCLEOTIDE SEQUENCE [LARGE SCALE GENOMIC DNA]</scope>
    <source>
        <strain evidence="3">cv. DM1-3 516 R44</strain>
    </source>
</reference>
<keyword evidence="1" id="KW-0472">Membrane</keyword>
<evidence type="ECO:0000313" key="2">
    <source>
        <dbReference type="EnsemblPlants" id="PGSC0003DMT400090817"/>
    </source>
</evidence>
<feature type="transmembrane region" description="Helical" evidence="1">
    <location>
        <begin position="26"/>
        <end position="46"/>
    </location>
</feature>
<dbReference type="Proteomes" id="UP000011115">
    <property type="component" value="Unassembled WGS sequence"/>
</dbReference>
<dbReference type="Gramene" id="PGSC0003DMT400090817">
    <property type="protein sequence ID" value="PGSC0003DMT400090817"/>
    <property type="gene ID" value="PGSC0003DMG400040388"/>
</dbReference>
<dbReference type="EnsemblPlants" id="PGSC0003DMT400090817">
    <property type="protein sequence ID" value="PGSC0003DMT400090817"/>
    <property type="gene ID" value="PGSC0003DMG400040388"/>
</dbReference>
<keyword evidence="1" id="KW-0812">Transmembrane</keyword>
<protein>
    <submittedName>
        <fullName evidence="2">Cell wall surface anchored protein</fullName>
    </submittedName>
</protein>
<sequence>MLRGVDPVLKTSLSAEAKGFSYVDGFNWAITLSTISAMFSFAAFVGDFTCFGDKPKTVADSDGTREACCPSNLAWFLVIGPTLPVVTLRMFSTSMQNLDLSVFADTDANTDFDVDADFNADGDFDPDADMDVDPDLDADTDVDPDLDANVDFELIYLKVISVFLNFGCLEEKR</sequence>
<evidence type="ECO:0000256" key="1">
    <source>
        <dbReference type="SAM" id="Phobius"/>
    </source>
</evidence>
<keyword evidence="3" id="KW-1185">Reference proteome</keyword>
<evidence type="ECO:0000313" key="3">
    <source>
        <dbReference type="Proteomes" id="UP000011115"/>
    </source>
</evidence>
<dbReference type="PaxDb" id="4113-PGSC0003DMT400090817"/>
<organism evidence="2 3">
    <name type="scientific">Solanum tuberosum</name>
    <name type="common">Potato</name>
    <dbReference type="NCBI Taxonomy" id="4113"/>
    <lineage>
        <taxon>Eukaryota</taxon>
        <taxon>Viridiplantae</taxon>
        <taxon>Streptophyta</taxon>
        <taxon>Embryophyta</taxon>
        <taxon>Tracheophyta</taxon>
        <taxon>Spermatophyta</taxon>
        <taxon>Magnoliopsida</taxon>
        <taxon>eudicotyledons</taxon>
        <taxon>Gunneridae</taxon>
        <taxon>Pentapetalae</taxon>
        <taxon>asterids</taxon>
        <taxon>lamiids</taxon>
        <taxon>Solanales</taxon>
        <taxon>Solanaceae</taxon>
        <taxon>Solanoideae</taxon>
        <taxon>Solaneae</taxon>
        <taxon>Solanum</taxon>
    </lineage>
</organism>
<dbReference type="AlphaFoldDB" id="M1DL89"/>